<proteinExistence type="predicted"/>
<evidence type="ECO:0000313" key="5">
    <source>
        <dbReference type="Proteomes" id="UP001064632"/>
    </source>
</evidence>
<keyword evidence="3" id="KW-1133">Transmembrane helix</keyword>
<keyword evidence="3" id="KW-0472">Membrane</keyword>
<keyword evidence="2" id="KW-0802">TPR repeat</keyword>
<dbReference type="InterPro" id="IPR011990">
    <property type="entry name" value="TPR-like_helical_dom_sf"/>
</dbReference>
<reference evidence="4" key="1">
    <citation type="submission" date="2022-09" db="EMBL/GenBank/DDBJ databases">
        <title>Tahibacter sp. nov., isolated from a fresh water.</title>
        <authorList>
            <person name="Baek J.H."/>
            <person name="Lee J.K."/>
            <person name="Kim J.M."/>
            <person name="Jeon C.O."/>
        </authorList>
    </citation>
    <scope>NUCLEOTIDE SEQUENCE</scope>
    <source>
        <strain evidence="4">W38</strain>
    </source>
</reference>
<evidence type="ECO:0000256" key="3">
    <source>
        <dbReference type="SAM" id="Phobius"/>
    </source>
</evidence>
<dbReference type="PANTHER" id="PTHR45641">
    <property type="entry name" value="TETRATRICOPEPTIDE REPEAT PROTEIN (AFU_ORTHOLOGUE AFUA_6G03870)"/>
    <property type="match status" value="1"/>
</dbReference>
<evidence type="ECO:0000256" key="1">
    <source>
        <dbReference type="ARBA" id="ARBA00022737"/>
    </source>
</evidence>
<evidence type="ECO:0000256" key="2">
    <source>
        <dbReference type="ARBA" id="ARBA00022803"/>
    </source>
</evidence>
<dbReference type="Gene3D" id="1.25.40.10">
    <property type="entry name" value="Tetratricopeptide repeat domain"/>
    <property type="match status" value="2"/>
</dbReference>
<sequence length="522" mass="56942">MSTLRPLPIPSSRWHGGRRYVAGALMVAATFAAGIFLIPGVGVLAPPALTAQNLHQDPDVARFFADTFPSGNPALMARTSERIPHLLDAARTRIARDFAERPPVHRLLLHTLAEVCLNLSYYEGTQRALADSAALATAHRMGDADADAQHALLRARLAVETGRASAALAELDSFLGNHVSTPISPEQMVYLRLQRLRALEDSGRGRQARPQAEALLADTEKHLGTQSLAAARVGVLTARLRSAASEHAAARTLVERSVYQLRRHFGETHPELAQALLAAGMVEYHDGQRVRALALGNAAAEILERMADRQTRRLHLIQRNLGILNAQAGNHAAAERYLREALATARAIHAPEHPDVAASIYNLAYFDWRVLHNPGEAMPLMREALALGEKSWGPMHPDTSALRVNLARVFNELQLFDATRELLTDRLPTMETPVCAVGTRIELARALAQSGDIPAARPLLAQARENMERVSKQSQKQLESDFRDVQSIVNATLSVNKLALEPRNASRKVVGDEGLALPGHAH</sequence>
<protein>
    <submittedName>
        <fullName evidence="4">Tetratricopeptide repeat protein</fullName>
    </submittedName>
</protein>
<keyword evidence="1" id="KW-0677">Repeat</keyword>
<dbReference type="Pfam" id="PF13424">
    <property type="entry name" value="TPR_12"/>
    <property type="match status" value="1"/>
</dbReference>
<feature type="transmembrane region" description="Helical" evidence="3">
    <location>
        <begin position="20"/>
        <end position="45"/>
    </location>
</feature>
<dbReference type="PANTHER" id="PTHR45641:SF19">
    <property type="entry name" value="NEPHROCYSTIN-3"/>
    <property type="match status" value="1"/>
</dbReference>
<evidence type="ECO:0000313" key="4">
    <source>
        <dbReference type="EMBL" id="UXI69812.1"/>
    </source>
</evidence>
<organism evidence="4 5">
    <name type="scientific">Tahibacter amnicola</name>
    <dbReference type="NCBI Taxonomy" id="2976241"/>
    <lineage>
        <taxon>Bacteria</taxon>
        <taxon>Pseudomonadati</taxon>
        <taxon>Pseudomonadota</taxon>
        <taxon>Gammaproteobacteria</taxon>
        <taxon>Lysobacterales</taxon>
        <taxon>Rhodanobacteraceae</taxon>
        <taxon>Tahibacter</taxon>
    </lineage>
</organism>
<dbReference type="SUPFAM" id="SSF48452">
    <property type="entry name" value="TPR-like"/>
    <property type="match status" value="1"/>
</dbReference>
<keyword evidence="5" id="KW-1185">Reference proteome</keyword>
<keyword evidence="3" id="KW-0812">Transmembrane</keyword>
<gene>
    <name evidence="4" type="ORF">N4264_09355</name>
</gene>
<accession>A0ABY6BJ75</accession>
<name>A0ABY6BJ75_9GAMM</name>
<dbReference type="EMBL" id="CP104694">
    <property type="protein sequence ID" value="UXI69812.1"/>
    <property type="molecule type" value="Genomic_DNA"/>
</dbReference>
<dbReference type="Proteomes" id="UP001064632">
    <property type="component" value="Chromosome"/>
</dbReference>
<dbReference type="RefSeq" id="WP_261696765.1">
    <property type="nucleotide sequence ID" value="NZ_CP104694.1"/>
</dbReference>